<evidence type="ECO:0000313" key="2">
    <source>
        <dbReference type="EMBL" id="KAL3779108.1"/>
    </source>
</evidence>
<proteinExistence type="predicted"/>
<dbReference type="AlphaFoldDB" id="A0ABD3NUM2"/>
<feature type="compositionally biased region" description="Basic and acidic residues" evidence="1">
    <location>
        <begin position="479"/>
        <end position="489"/>
    </location>
</feature>
<accession>A0ABD3NUM2</accession>
<feature type="compositionally biased region" description="Polar residues" evidence="1">
    <location>
        <begin position="336"/>
        <end position="346"/>
    </location>
</feature>
<name>A0ABD3NUM2_9STRA</name>
<evidence type="ECO:0000313" key="3">
    <source>
        <dbReference type="Proteomes" id="UP001516023"/>
    </source>
</evidence>
<feature type="region of interest" description="Disordered" evidence="1">
    <location>
        <begin position="328"/>
        <end position="348"/>
    </location>
</feature>
<reference evidence="2 3" key="1">
    <citation type="journal article" date="2020" name="G3 (Bethesda)">
        <title>Improved Reference Genome for Cyclotella cryptica CCMP332, a Model for Cell Wall Morphogenesis, Salinity Adaptation, and Lipid Production in Diatoms (Bacillariophyta).</title>
        <authorList>
            <person name="Roberts W.R."/>
            <person name="Downey K.M."/>
            <person name="Ruck E.C."/>
            <person name="Traller J.C."/>
            <person name="Alverson A.J."/>
        </authorList>
    </citation>
    <scope>NUCLEOTIDE SEQUENCE [LARGE SCALE GENOMIC DNA]</scope>
    <source>
        <strain evidence="2 3">CCMP332</strain>
    </source>
</reference>
<comment type="caution">
    <text evidence="2">The sequence shown here is derived from an EMBL/GenBank/DDBJ whole genome shotgun (WGS) entry which is preliminary data.</text>
</comment>
<sequence length="601" mass="67309">MVLPPTITATLRHANPARLSHASQIIRQQRPFRIKPPASCLFTCRLSSTTSNHDIPPSSSSTLSPSPLQTCLALSVHFLHPKLGMKDYEILSRATAFLLHVDPPDNNDDDDSPTHRPLPHSPSSAHQTKSAFPHLLANKTRREALLHQQDYAHPPASGPKRHAHELNWLEFCPPTFRPRVHVVASSHVLAPWRWPQYYGQEWLGEVREEHVRYSLEVFGWDGGRGGGGEENNDVGVAVEGKMRGVFRPMAKFALNPYPIHHPNGLDVAVIHLKGEEEALEHMKKMGIQPLNLLTMHDLESSTDPVFEPGERVSFHGFEVYEPNKADDEIPLVGKGETNQSNPTANTNEDERIFHPYVSSGTLTFGSPDRFLAKTPNPLPEGLCGGPVLPWEHDNRKTQTPYVRGVVEGIVPTNHENAQLAGSASFLPSYRLREFVDFAERIMLEQIIEPELFQHVVNIKEKKEQAKGTVYGEEGSEGMSSDKGDDHGPPEDPAILAGIEGTSDSDETPHIDKSYQEIISSLHKHHTPEEVDAILATVERERKEVLEILEKEGGDMDDVIAAVRKRTYEERDRILEEIRRSVKEKRDSEVIEGEIVPQDKTT</sequence>
<feature type="region of interest" description="Disordered" evidence="1">
    <location>
        <begin position="463"/>
        <end position="508"/>
    </location>
</feature>
<evidence type="ECO:0000256" key="1">
    <source>
        <dbReference type="SAM" id="MobiDB-lite"/>
    </source>
</evidence>
<gene>
    <name evidence="2" type="ORF">HJC23_011811</name>
</gene>
<dbReference type="Proteomes" id="UP001516023">
    <property type="component" value="Unassembled WGS sequence"/>
</dbReference>
<organism evidence="2 3">
    <name type="scientific">Cyclotella cryptica</name>
    <dbReference type="NCBI Taxonomy" id="29204"/>
    <lineage>
        <taxon>Eukaryota</taxon>
        <taxon>Sar</taxon>
        <taxon>Stramenopiles</taxon>
        <taxon>Ochrophyta</taxon>
        <taxon>Bacillariophyta</taxon>
        <taxon>Coscinodiscophyceae</taxon>
        <taxon>Thalassiosirophycidae</taxon>
        <taxon>Stephanodiscales</taxon>
        <taxon>Stephanodiscaceae</taxon>
        <taxon>Cyclotella</taxon>
    </lineage>
</organism>
<dbReference type="EMBL" id="JABMIG020000405">
    <property type="protein sequence ID" value="KAL3779108.1"/>
    <property type="molecule type" value="Genomic_DNA"/>
</dbReference>
<feature type="region of interest" description="Disordered" evidence="1">
    <location>
        <begin position="102"/>
        <end position="128"/>
    </location>
</feature>
<protein>
    <submittedName>
        <fullName evidence="2">Uncharacterized protein</fullName>
    </submittedName>
</protein>
<keyword evidence="3" id="KW-1185">Reference proteome</keyword>